<dbReference type="Gene3D" id="3.30.465.10">
    <property type="match status" value="1"/>
</dbReference>
<comment type="cofactor">
    <cofactor evidence="1">
        <name>FAD</name>
        <dbReference type="ChEBI" id="CHEBI:57692"/>
    </cofactor>
</comment>
<dbReference type="AlphaFoldDB" id="A0A9P5Z669"/>
<gene>
    <name evidence="7" type="ORF">BDN70DRAFT_875784</name>
</gene>
<dbReference type="EMBL" id="MU155173">
    <property type="protein sequence ID" value="KAF9481834.1"/>
    <property type="molecule type" value="Genomic_DNA"/>
</dbReference>
<dbReference type="Gene3D" id="3.30.43.10">
    <property type="entry name" value="Uridine Diphospho-n-acetylenolpyruvylglucosamine Reductase, domain 2"/>
    <property type="match status" value="1"/>
</dbReference>
<dbReference type="PANTHER" id="PTHR42973">
    <property type="entry name" value="BINDING OXIDOREDUCTASE, PUTATIVE (AFU_ORTHOLOGUE AFUA_1G17690)-RELATED"/>
    <property type="match status" value="1"/>
</dbReference>
<evidence type="ECO:0000313" key="7">
    <source>
        <dbReference type="EMBL" id="KAF9481834.1"/>
    </source>
</evidence>
<dbReference type="InterPro" id="IPR006094">
    <property type="entry name" value="Oxid_FAD_bind_N"/>
</dbReference>
<proteinExistence type="inferred from homology"/>
<evidence type="ECO:0000256" key="4">
    <source>
        <dbReference type="ARBA" id="ARBA00022827"/>
    </source>
</evidence>
<protein>
    <submittedName>
        <fullName evidence="7">FAD-binding domain-containing protein</fullName>
    </submittedName>
</protein>
<accession>A0A9P5Z669</accession>
<comment type="caution">
    <text evidence="7">The sequence shown here is derived from an EMBL/GenBank/DDBJ whole genome shotgun (WGS) entry which is preliminary data.</text>
</comment>
<dbReference type="InterPro" id="IPR016167">
    <property type="entry name" value="FAD-bd_PCMH_sub1"/>
</dbReference>
<dbReference type="InterPro" id="IPR016169">
    <property type="entry name" value="FAD-bd_PCMH_sub2"/>
</dbReference>
<dbReference type="OrthoDB" id="415825at2759"/>
<dbReference type="Pfam" id="PF01565">
    <property type="entry name" value="FAD_binding_4"/>
    <property type="match status" value="1"/>
</dbReference>
<comment type="similarity">
    <text evidence="2">Belongs to the oxygen-dependent FAD-linked oxidoreductase family.</text>
</comment>
<evidence type="ECO:0000259" key="6">
    <source>
        <dbReference type="PROSITE" id="PS51387"/>
    </source>
</evidence>
<dbReference type="InterPro" id="IPR016166">
    <property type="entry name" value="FAD-bd_PCMH"/>
</dbReference>
<keyword evidence="5" id="KW-0560">Oxidoreductase</keyword>
<reference evidence="7" key="1">
    <citation type="submission" date="2020-11" db="EMBL/GenBank/DDBJ databases">
        <authorList>
            <consortium name="DOE Joint Genome Institute"/>
            <person name="Ahrendt S."/>
            <person name="Riley R."/>
            <person name="Andreopoulos W."/>
            <person name="Labutti K."/>
            <person name="Pangilinan J."/>
            <person name="Ruiz-Duenas F.J."/>
            <person name="Barrasa J.M."/>
            <person name="Sanchez-Garcia M."/>
            <person name="Camarero S."/>
            <person name="Miyauchi S."/>
            <person name="Serrano A."/>
            <person name="Linde D."/>
            <person name="Babiker R."/>
            <person name="Drula E."/>
            <person name="Ayuso-Fernandez I."/>
            <person name="Pacheco R."/>
            <person name="Padilla G."/>
            <person name="Ferreira P."/>
            <person name="Barriuso J."/>
            <person name="Kellner H."/>
            <person name="Castanera R."/>
            <person name="Alfaro M."/>
            <person name="Ramirez L."/>
            <person name="Pisabarro A.G."/>
            <person name="Kuo A."/>
            <person name="Tritt A."/>
            <person name="Lipzen A."/>
            <person name="He G."/>
            <person name="Yan M."/>
            <person name="Ng V."/>
            <person name="Cullen D."/>
            <person name="Martin F."/>
            <person name="Rosso M.-N."/>
            <person name="Henrissat B."/>
            <person name="Hibbett D."/>
            <person name="Martinez A.T."/>
            <person name="Grigoriev I.V."/>
        </authorList>
    </citation>
    <scope>NUCLEOTIDE SEQUENCE</scope>
    <source>
        <strain evidence="7">CIRM-BRFM 674</strain>
    </source>
</reference>
<evidence type="ECO:0000256" key="3">
    <source>
        <dbReference type="ARBA" id="ARBA00022630"/>
    </source>
</evidence>
<keyword evidence="3" id="KW-0285">Flavoprotein</keyword>
<dbReference type="GO" id="GO:0071949">
    <property type="term" value="F:FAD binding"/>
    <property type="evidence" value="ECO:0007669"/>
    <property type="project" value="InterPro"/>
</dbReference>
<evidence type="ECO:0000256" key="1">
    <source>
        <dbReference type="ARBA" id="ARBA00001974"/>
    </source>
</evidence>
<dbReference type="PROSITE" id="PS51387">
    <property type="entry name" value="FAD_PCMH"/>
    <property type="match status" value="1"/>
</dbReference>
<name>A0A9P5Z669_9AGAR</name>
<evidence type="ECO:0000313" key="8">
    <source>
        <dbReference type="Proteomes" id="UP000807469"/>
    </source>
</evidence>
<dbReference type="SUPFAM" id="SSF56176">
    <property type="entry name" value="FAD-binding/transporter-associated domain-like"/>
    <property type="match status" value="1"/>
</dbReference>
<dbReference type="Proteomes" id="UP000807469">
    <property type="component" value="Unassembled WGS sequence"/>
</dbReference>
<dbReference type="PANTHER" id="PTHR42973:SF39">
    <property type="entry name" value="FAD-BINDING PCMH-TYPE DOMAIN-CONTAINING PROTEIN"/>
    <property type="match status" value="1"/>
</dbReference>
<sequence length="488" mass="53310">MLPGVHAIVPILGFIIFFLAPKTQIPMAPLSFAIKGRVLTAEDGAEYLNALNRFSHVSILKPQHIFFPAELDDIPPILNYATSNDPPIELAVKGGGIHSSAWASSDGGIVIDLAQLNKVALSPDNQSVIVQGGAVWGDVYKVCQEAKLEVVGSPLWFVGVGGFTLGGGYGPLSGEHGLAIDNLLSAIVVLADGRIVRTSPTEEPELFWAIRGGGNQFGIVVEFTFKTHPSAGPFTVGTLIYDGEKLPLILKAIQDWKANQTANSRLNLMFFRPGPSFAPKIMLLPWIAGSASNVEEILAPFRRTVTPLLDKVNSVPDMFALSHGSDASFAAAPKRLIIRGLFIADIWGDMMMEVFKRWRDHTEGSEDVKSSGIMCDLTFPYKITEIDPSATASHVRRPHYWFSVQGRSNRVEADDVNKAFVASVARYVREYNTQKTGEDFGAWISMAQGDESAKDIFGDNLSRLRRAKARYDPQKVWTKGIVIEPASE</sequence>
<keyword evidence="4" id="KW-0274">FAD</keyword>
<organism evidence="7 8">
    <name type="scientific">Pholiota conissans</name>
    <dbReference type="NCBI Taxonomy" id="109636"/>
    <lineage>
        <taxon>Eukaryota</taxon>
        <taxon>Fungi</taxon>
        <taxon>Dikarya</taxon>
        <taxon>Basidiomycota</taxon>
        <taxon>Agaricomycotina</taxon>
        <taxon>Agaricomycetes</taxon>
        <taxon>Agaricomycetidae</taxon>
        <taxon>Agaricales</taxon>
        <taxon>Agaricineae</taxon>
        <taxon>Strophariaceae</taxon>
        <taxon>Pholiota</taxon>
    </lineage>
</organism>
<evidence type="ECO:0000256" key="5">
    <source>
        <dbReference type="ARBA" id="ARBA00023002"/>
    </source>
</evidence>
<dbReference type="InterPro" id="IPR050416">
    <property type="entry name" value="FAD-linked_Oxidoreductase"/>
</dbReference>
<dbReference type="Gene3D" id="3.40.462.20">
    <property type="match status" value="1"/>
</dbReference>
<dbReference type="InterPro" id="IPR036318">
    <property type="entry name" value="FAD-bd_PCMH-like_sf"/>
</dbReference>
<evidence type="ECO:0000256" key="2">
    <source>
        <dbReference type="ARBA" id="ARBA00005466"/>
    </source>
</evidence>
<keyword evidence="8" id="KW-1185">Reference proteome</keyword>
<dbReference type="InterPro" id="IPR012951">
    <property type="entry name" value="BBE"/>
</dbReference>
<dbReference type="Pfam" id="PF08031">
    <property type="entry name" value="BBE"/>
    <property type="match status" value="1"/>
</dbReference>
<feature type="domain" description="FAD-binding PCMH-type" evidence="6">
    <location>
        <begin position="58"/>
        <end position="230"/>
    </location>
</feature>
<dbReference type="GO" id="GO:0016491">
    <property type="term" value="F:oxidoreductase activity"/>
    <property type="evidence" value="ECO:0007669"/>
    <property type="project" value="UniProtKB-KW"/>
</dbReference>